<evidence type="ECO:0000313" key="3">
    <source>
        <dbReference type="Proteomes" id="UP000042394"/>
    </source>
</evidence>
<feature type="transmembrane region" description="Helical" evidence="1">
    <location>
        <begin position="37"/>
        <end position="62"/>
    </location>
</feature>
<dbReference type="EMBL" id="CQPD01000034">
    <property type="protein sequence ID" value="CNU66755.1"/>
    <property type="molecule type" value="Genomic_DNA"/>
</dbReference>
<dbReference type="Proteomes" id="UP000042394">
    <property type="component" value="Unassembled WGS sequence"/>
</dbReference>
<protein>
    <submittedName>
        <fullName evidence="2">Uncharacterized protein</fullName>
    </submittedName>
</protein>
<evidence type="ECO:0000313" key="2">
    <source>
        <dbReference type="EMBL" id="CNU66755.1"/>
    </source>
</evidence>
<proteinExistence type="predicted"/>
<sequence>MILRRAEVEIHIAAIIDVAVILLRADKGRLREEGPVIVAAGVLFTVCLPGDIAGFITANALFAGPQRERLAAQIEIRELFAAAVDMVVWISCEA</sequence>
<evidence type="ECO:0000256" key="1">
    <source>
        <dbReference type="SAM" id="Phobius"/>
    </source>
</evidence>
<keyword evidence="1" id="KW-1133">Transmembrane helix</keyword>
<name>A0A655DIH7_SALET</name>
<keyword evidence="1" id="KW-0812">Transmembrane</keyword>
<dbReference type="AlphaFoldDB" id="A0A655DIH7"/>
<keyword evidence="1" id="KW-0472">Membrane</keyword>
<accession>A0A655DIH7</accession>
<reference evidence="2 3" key="1">
    <citation type="submission" date="2015-03" db="EMBL/GenBank/DDBJ databases">
        <authorList>
            <consortium name="Pathogen Informatics"/>
        </authorList>
    </citation>
    <scope>NUCLEOTIDE SEQUENCE [LARGE SCALE GENOMIC DNA]</scope>
    <source>
        <strain evidence="2 3">D4891</strain>
    </source>
</reference>
<gene>
    <name evidence="2" type="ORF">ERS008207_03209</name>
</gene>
<organism evidence="2 3">
    <name type="scientific">Salmonella enterica subsp. enterica serovar Bovismorbificans</name>
    <dbReference type="NCBI Taxonomy" id="58097"/>
    <lineage>
        <taxon>Bacteria</taxon>
        <taxon>Pseudomonadati</taxon>
        <taxon>Pseudomonadota</taxon>
        <taxon>Gammaproteobacteria</taxon>
        <taxon>Enterobacterales</taxon>
        <taxon>Enterobacteriaceae</taxon>
        <taxon>Salmonella</taxon>
    </lineage>
</organism>